<dbReference type="SUPFAM" id="SSF103481">
    <property type="entry name" value="Multidrug resistance efflux transporter EmrE"/>
    <property type="match status" value="1"/>
</dbReference>
<feature type="transmembrane region" description="Helical" evidence="7">
    <location>
        <begin position="318"/>
        <end position="342"/>
    </location>
</feature>
<feature type="transmembrane region" description="Helical" evidence="7">
    <location>
        <begin position="254"/>
        <end position="273"/>
    </location>
</feature>
<evidence type="ECO:0000313" key="8">
    <source>
        <dbReference type="EMBL" id="RWR83445.1"/>
    </source>
</evidence>
<protein>
    <submittedName>
        <fullName evidence="8">Solute carrier family 35 member F1-like protein</fullName>
    </submittedName>
</protein>
<keyword evidence="3" id="KW-0813">Transport</keyword>
<comment type="caution">
    <text evidence="8">The sequence shown here is derived from an EMBL/GenBank/DDBJ whole genome shotgun (WGS) entry which is preliminary data.</text>
</comment>
<dbReference type="GO" id="GO:0016020">
    <property type="term" value="C:membrane"/>
    <property type="evidence" value="ECO:0007669"/>
    <property type="project" value="UniProtKB-SubCell"/>
</dbReference>
<evidence type="ECO:0000256" key="3">
    <source>
        <dbReference type="ARBA" id="ARBA00022448"/>
    </source>
</evidence>
<evidence type="ECO:0000256" key="1">
    <source>
        <dbReference type="ARBA" id="ARBA00004141"/>
    </source>
</evidence>
<organism evidence="8 9">
    <name type="scientific">Cinnamomum micranthum f. kanehirae</name>
    <dbReference type="NCBI Taxonomy" id="337451"/>
    <lineage>
        <taxon>Eukaryota</taxon>
        <taxon>Viridiplantae</taxon>
        <taxon>Streptophyta</taxon>
        <taxon>Embryophyta</taxon>
        <taxon>Tracheophyta</taxon>
        <taxon>Spermatophyta</taxon>
        <taxon>Magnoliopsida</taxon>
        <taxon>Magnoliidae</taxon>
        <taxon>Laurales</taxon>
        <taxon>Lauraceae</taxon>
        <taxon>Cinnamomum</taxon>
    </lineage>
</organism>
<evidence type="ECO:0000256" key="2">
    <source>
        <dbReference type="ARBA" id="ARBA00007863"/>
    </source>
</evidence>
<dbReference type="GO" id="GO:0022857">
    <property type="term" value="F:transmembrane transporter activity"/>
    <property type="evidence" value="ECO:0007669"/>
    <property type="project" value="InterPro"/>
</dbReference>
<gene>
    <name evidence="8" type="ORF">CKAN_01219900</name>
</gene>
<dbReference type="STRING" id="337451.A0A3S3MVW3"/>
<dbReference type="InterPro" id="IPR009262">
    <property type="entry name" value="SLC35_F1/F2/F6"/>
</dbReference>
<proteinExistence type="inferred from homology"/>
<feature type="transmembrane region" description="Helical" evidence="7">
    <location>
        <begin position="285"/>
        <end position="306"/>
    </location>
</feature>
<comment type="similarity">
    <text evidence="2">Belongs to the SLC35F solute transporter family.</text>
</comment>
<dbReference type="OrthoDB" id="429955at2759"/>
<feature type="transmembrane region" description="Helical" evidence="7">
    <location>
        <begin position="375"/>
        <end position="393"/>
    </location>
</feature>
<keyword evidence="4 7" id="KW-0812">Transmembrane</keyword>
<dbReference type="Pfam" id="PF06027">
    <property type="entry name" value="SLC35F"/>
    <property type="match status" value="1"/>
</dbReference>
<dbReference type="InterPro" id="IPR037185">
    <property type="entry name" value="EmrE-like"/>
</dbReference>
<keyword evidence="5 7" id="KW-1133">Transmembrane helix</keyword>
<feature type="transmembrane region" description="Helical" evidence="7">
    <location>
        <begin position="349"/>
        <end position="369"/>
    </location>
</feature>
<keyword evidence="9" id="KW-1185">Reference proteome</keyword>
<comment type="subcellular location">
    <subcellularLocation>
        <location evidence="1">Membrane</location>
        <topology evidence="1">Multi-pass membrane protein</topology>
    </subcellularLocation>
</comment>
<accession>A0A3S3MVW3</accession>
<feature type="transmembrane region" description="Helical" evidence="7">
    <location>
        <begin position="193"/>
        <end position="216"/>
    </location>
</feature>
<evidence type="ECO:0000256" key="6">
    <source>
        <dbReference type="ARBA" id="ARBA00023136"/>
    </source>
</evidence>
<dbReference type="EMBL" id="QPKB01000004">
    <property type="protein sequence ID" value="RWR83445.1"/>
    <property type="molecule type" value="Genomic_DNA"/>
</dbReference>
<keyword evidence="6 7" id="KW-0472">Membrane</keyword>
<feature type="transmembrane region" description="Helical" evidence="7">
    <location>
        <begin position="223"/>
        <end position="242"/>
    </location>
</feature>
<dbReference type="InterPro" id="IPR052221">
    <property type="entry name" value="SLC35F_Transporter"/>
</dbReference>
<feature type="transmembrane region" description="Helical" evidence="7">
    <location>
        <begin position="169"/>
        <end position="187"/>
    </location>
</feature>
<feature type="transmembrane region" description="Helical" evidence="7">
    <location>
        <begin position="107"/>
        <end position="132"/>
    </location>
</feature>
<dbReference type="PANTHER" id="PTHR14233:SF18">
    <property type="entry name" value="OS05G0444300 PROTEIN"/>
    <property type="match status" value="1"/>
</dbReference>
<dbReference type="PANTHER" id="PTHR14233">
    <property type="entry name" value="DUF914-RELATED"/>
    <property type="match status" value="1"/>
</dbReference>
<sequence>MHTSYSKPTPAISQLRNSSNIRTWRLCHVQVYSPPSTFQSCLSQSAELSLTATLFSGTVVGVIKLKKPIVKLINLLTSIPHLRTRPSPSPTLSLSVVSMDWTKVRHVASVLLLGQVVSLFLAVTSFTASLIADLGVDTPLTQSLFTYLSLALVYSSILLYRGQKLRVPWYWYVVLAFVDVQGNYLVIKAYQFSSITSVTLLDCWTIPWAIILTWIFIGTRYSLLQFFGAAICIVGLGLVLLSDAGVSGGGGAKPLLGDILVIAGTFCYAISNVGEEFCVKKKDRVEVVAMLGVFGVLISICEILVFERKDLEEVKWSATIISLFAGFTVSTFLFYTVVPFVLKKSGAAVFNLSLLTSDMWAVLIRIFFYHQQVDWLYYLSFTVVVVGLLLYSLSDPSTAPAIATIDEENTPYQPLNEECAEARIEP</sequence>
<dbReference type="AlphaFoldDB" id="A0A3S3MVW3"/>
<feature type="transmembrane region" description="Helical" evidence="7">
    <location>
        <begin position="144"/>
        <end position="162"/>
    </location>
</feature>
<evidence type="ECO:0000256" key="5">
    <source>
        <dbReference type="ARBA" id="ARBA00022989"/>
    </source>
</evidence>
<name>A0A3S3MVW3_9MAGN</name>
<evidence type="ECO:0000256" key="4">
    <source>
        <dbReference type="ARBA" id="ARBA00022692"/>
    </source>
</evidence>
<evidence type="ECO:0000313" key="9">
    <source>
        <dbReference type="Proteomes" id="UP000283530"/>
    </source>
</evidence>
<evidence type="ECO:0000256" key="7">
    <source>
        <dbReference type="SAM" id="Phobius"/>
    </source>
</evidence>
<dbReference type="Proteomes" id="UP000283530">
    <property type="component" value="Unassembled WGS sequence"/>
</dbReference>
<reference evidence="8 9" key="1">
    <citation type="journal article" date="2019" name="Nat. Plants">
        <title>Stout camphor tree genome fills gaps in understanding of flowering plant genome evolution.</title>
        <authorList>
            <person name="Chaw S.M."/>
            <person name="Liu Y.C."/>
            <person name="Wu Y.W."/>
            <person name="Wang H.Y."/>
            <person name="Lin C.I."/>
            <person name="Wu C.S."/>
            <person name="Ke H.M."/>
            <person name="Chang L.Y."/>
            <person name="Hsu C.Y."/>
            <person name="Yang H.T."/>
            <person name="Sudianto E."/>
            <person name="Hsu M.H."/>
            <person name="Wu K.P."/>
            <person name="Wang L.N."/>
            <person name="Leebens-Mack J.H."/>
            <person name="Tsai I.J."/>
        </authorList>
    </citation>
    <scope>NUCLEOTIDE SEQUENCE [LARGE SCALE GENOMIC DNA]</scope>
    <source>
        <strain evidence="9">cv. Chaw 1501</strain>
        <tissue evidence="8">Young leaves</tissue>
    </source>
</reference>